<evidence type="ECO:0000256" key="1">
    <source>
        <dbReference type="ARBA" id="ARBA00004141"/>
    </source>
</evidence>
<feature type="transmembrane region" description="Helical" evidence="5">
    <location>
        <begin position="322"/>
        <end position="341"/>
    </location>
</feature>
<evidence type="ECO:0000256" key="3">
    <source>
        <dbReference type="ARBA" id="ARBA00022989"/>
    </source>
</evidence>
<comment type="caution">
    <text evidence="7">The sequence shown here is derived from an EMBL/GenBank/DDBJ whole genome shotgun (WGS) entry which is preliminary data.</text>
</comment>
<keyword evidence="2 5" id="KW-0812">Transmembrane</keyword>
<name>A0ABV8J5J3_9ACTN</name>
<proteinExistence type="predicted"/>
<keyword evidence="8" id="KW-1185">Reference proteome</keyword>
<dbReference type="RefSeq" id="WP_378071155.1">
    <property type="nucleotide sequence ID" value="NZ_JBHSBL010000024.1"/>
</dbReference>
<organism evidence="7 8">
    <name type="scientific">Actinoplanes subglobosus</name>
    <dbReference type="NCBI Taxonomy" id="1547892"/>
    <lineage>
        <taxon>Bacteria</taxon>
        <taxon>Bacillati</taxon>
        <taxon>Actinomycetota</taxon>
        <taxon>Actinomycetes</taxon>
        <taxon>Micromonosporales</taxon>
        <taxon>Micromonosporaceae</taxon>
        <taxon>Actinoplanes</taxon>
    </lineage>
</organism>
<protein>
    <submittedName>
        <fullName evidence="7">O-antigen ligase family protein</fullName>
    </submittedName>
</protein>
<accession>A0ABV8J5J3</accession>
<dbReference type="InterPro" id="IPR051533">
    <property type="entry name" value="WaaL-like"/>
</dbReference>
<keyword evidence="7" id="KW-0436">Ligase</keyword>
<evidence type="ECO:0000256" key="4">
    <source>
        <dbReference type="ARBA" id="ARBA00023136"/>
    </source>
</evidence>
<comment type="subcellular location">
    <subcellularLocation>
        <location evidence="1">Membrane</location>
        <topology evidence="1">Multi-pass membrane protein</topology>
    </subcellularLocation>
</comment>
<feature type="transmembrane region" description="Helical" evidence="5">
    <location>
        <begin position="190"/>
        <end position="220"/>
    </location>
</feature>
<evidence type="ECO:0000256" key="5">
    <source>
        <dbReference type="SAM" id="Phobius"/>
    </source>
</evidence>
<feature type="transmembrane region" description="Helical" evidence="5">
    <location>
        <begin position="6"/>
        <end position="27"/>
    </location>
</feature>
<dbReference type="PANTHER" id="PTHR37422:SF13">
    <property type="entry name" value="LIPOPOLYSACCHARIDE BIOSYNTHESIS PROTEIN PA4999-RELATED"/>
    <property type="match status" value="1"/>
</dbReference>
<evidence type="ECO:0000313" key="8">
    <source>
        <dbReference type="Proteomes" id="UP001595867"/>
    </source>
</evidence>
<dbReference type="Proteomes" id="UP001595867">
    <property type="component" value="Unassembled WGS sequence"/>
</dbReference>
<evidence type="ECO:0000313" key="7">
    <source>
        <dbReference type="EMBL" id="MFC4070270.1"/>
    </source>
</evidence>
<keyword evidence="3 5" id="KW-1133">Transmembrane helix</keyword>
<evidence type="ECO:0000256" key="2">
    <source>
        <dbReference type="ARBA" id="ARBA00022692"/>
    </source>
</evidence>
<dbReference type="EMBL" id="JBHSBL010000024">
    <property type="protein sequence ID" value="MFC4070270.1"/>
    <property type="molecule type" value="Genomic_DNA"/>
</dbReference>
<reference evidence="8" key="1">
    <citation type="journal article" date="2019" name="Int. J. Syst. Evol. Microbiol.">
        <title>The Global Catalogue of Microorganisms (GCM) 10K type strain sequencing project: providing services to taxonomists for standard genome sequencing and annotation.</title>
        <authorList>
            <consortium name="The Broad Institute Genomics Platform"/>
            <consortium name="The Broad Institute Genome Sequencing Center for Infectious Disease"/>
            <person name="Wu L."/>
            <person name="Ma J."/>
        </authorList>
    </citation>
    <scope>NUCLEOTIDE SEQUENCE [LARGE SCALE GENOMIC DNA]</scope>
    <source>
        <strain evidence="8">TBRC 5832</strain>
    </source>
</reference>
<feature type="transmembrane region" description="Helical" evidence="5">
    <location>
        <begin position="96"/>
        <end position="115"/>
    </location>
</feature>
<dbReference type="InterPro" id="IPR007016">
    <property type="entry name" value="O-antigen_ligase-rel_domated"/>
</dbReference>
<dbReference type="GO" id="GO:0016874">
    <property type="term" value="F:ligase activity"/>
    <property type="evidence" value="ECO:0007669"/>
    <property type="project" value="UniProtKB-KW"/>
</dbReference>
<gene>
    <name evidence="7" type="ORF">ACFO0C_35520</name>
</gene>
<feature type="transmembrane region" description="Helical" evidence="5">
    <location>
        <begin position="161"/>
        <end position="178"/>
    </location>
</feature>
<feature type="transmembrane region" description="Helical" evidence="5">
    <location>
        <begin position="39"/>
        <end position="57"/>
    </location>
</feature>
<dbReference type="PANTHER" id="PTHR37422">
    <property type="entry name" value="TEICHURONIC ACID BIOSYNTHESIS PROTEIN TUAE"/>
    <property type="match status" value="1"/>
</dbReference>
<feature type="transmembrane region" description="Helical" evidence="5">
    <location>
        <begin position="69"/>
        <end position="87"/>
    </location>
</feature>
<feature type="transmembrane region" description="Helical" evidence="5">
    <location>
        <begin position="353"/>
        <end position="369"/>
    </location>
</feature>
<sequence>MTTAPAARPGLVVMIAFFVTLSGRFTLERVGLDVPIVNDVRVPLFLVLILSLVLEAHHVGSRPAEGSHALLGILALLGYQALSVLWVPPGSITGPMLGDLLAIAGLLVVYFNLAAWDRDRVTATTLKLFHAAAWVYFLAAASGRGHQANGRWAALGGGPNVFIRIMILGMITSLYLYLRYDEKLIWLVPIPAFMFGAIASGSRGGIVALAITIAVALLAIRPRIDFERIAKPLALVAVLGTVLVITAGPSIAGYVQSRFVEATIGQGYASSRDVLFQMALRIFLQRPILGTGLNGFYTVTDLGFGERYVHNLPLSIAAEGGFVGLVLLLVAWLSLWHAYAAVPLRERSLESRIAAYCGIFVGAASLFSGDYYDARLMWILLLLAAVRPAPAALPVPR</sequence>
<feature type="transmembrane region" description="Helical" evidence="5">
    <location>
        <begin position="232"/>
        <end position="252"/>
    </location>
</feature>
<keyword evidence="4 5" id="KW-0472">Membrane</keyword>
<evidence type="ECO:0000259" key="6">
    <source>
        <dbReference type="Pfam" id="PF04932"/>
    </source>
</evidence>
<dbReference type="Pfam" id="PF04932">
    <property type="entry name" value="Wzy_C"/>
    <property type="match status" value="1"/>
</dbReference>
<feature type="domain" description="O-antigen ligase-related" evidence="6">
    <location>
        <begin position="194"/>
        <end position="329"/>
    </location>
</feature>